<organism evidence="3 4">
    <name type="scientific">Faecalicatena orotica</name>
    <dbReference type="NCBI Taxonomy" id="1544"/>
    <lineage>
        <taxon>Bacteria</taxon>
        <taxon>Bacillati</taxon>
        <taxon>Bacillota</taxon>
        <taxon>Clostridia</taxon>
        <taxon>Lachnospirales</taxon>
        <taxon>Lachnospiraceae</taxon>
        <taxon>Faecalicatena</taxon>
    </lineage>
</organism>
<proteinExistence type="predicted"/>
<dbReference type="InterPro" id="IPR041985">
    <property type="entry name" value="Ribosomal_eL14_KOW"/>
</dbReference>
<evidence type="ECO:0000256" key="2">
    <source>
        <dbReference type="ARBA" id="ARBA00023274"/>
    </source>
</evidence>
<evidence type="ECO:0008006" key="5">
    <source>
        <dbReference type="Google" id="ProtNLM"/>
    </source>
</evidence>
<dbReference type="CDD" id="cd06088">
    <property type="entry name" value="KOW_RPL14"/>
    <property type="match status" value="1"/>
</dbReference>
<keyword evidence="1" id="KW-0689">Ribosomal protein</keyword>
<evidence type="ECO:0000313" key="4">
    <source>
        <dbReference type="Proteomes" id="UP000245845"/>
    </source>
</evidence>
<sequence length="93" mass="10577">MVFSPGMLVRSKKGRDKGCIYVIIDVNAEYIYLADGLDRTVCHAKRKNKKHLQVIKKTVCPSYADDEAIKEKISSYSRLDTNENSKVPNVQED</sequence>
<dbReference type="OrthoDB" id="1683515at2"/>
<accession>A0A2Y9BM58</accession>
<dbReference type="GO" id="GO:1990904">
    <property type="term" value="C:ribonucleoprotein complex"/>
    <property type="evidence" value="ECO:0007669"/>
    <property type="project" value="UniProtKB-KW"/>
</dbReference>
<reference evidence="3 4" key="1">
    <citation type="submission" date="2018-05" db="EMBL/GenBank/DDBJ databases">
        <title>The Hungate 1000. A catalogue of reference genomes from the rumen microbiome.</title>
        <authorList>
            <person name="Kelly W."/>
        </authorList>
    </citation>
    <scope>NUCLEOTIDE SEQUENCE [LARGE SCALE GENOMIC DNA]</scope>
    <source>
        <strain evidence="3 4">NLAE-zl-C242</strain>
    </source>
</reference>
<keyword evidence="2" id="KW-0687">Ribonucleoprotein</keyword>
<dbReference type="InterPro" id="IPR008991">
    <property type="entry name" value="Translation_prot_SH3-like_sf"/>
</dbReference>
<dbReference type="RefSeq" id="WP_109732277.1">
    <property type="nucleotide sequence ID" value="NZ_BAAACK010000029.1"/>
</dbReference>
<protein>
    <recommendedName>
        <fullName evidence="5">Ribosomal protein L14E/L6E/L27E</fullName>
    </recommendedName>
</protein>
<dbReference type="Gene3D" id="2.30.30.30">
    <property type="match status" value="1"/>
</dbReference>
<dbReference type="Proteomes" id="UP000245845">
    <property type="component" value="Unassembled WGS sequence"/>
</dbReference>
<dbReference type="EMBL" id="QGDL01000010">
    <property type="protein sequence ID" value="PWJ27914.1"/>
    <property type="molecule type" value="Genomic_DNA"/>
</dbReference>
<comment type="caution">
    <text evidence="3">The sequence shown here is derived from an EMBL/GenBank/DDBJ whole genome shotgun (WGS) entry which is preliminary data.</text>
</comment>
<evidence type="ECO:0000256" key="1">
    <source>
        <dbReference type="ARBA" id="ARBA00022980"/>
    </source>
</evidence>
<evidence type="ECO:0000313" key="3">
    <source>
        <dbReference type="EMBL" id="PWJ27914.1"/>
    </source>
</evidence>
<dbReference type="InterPro" id="IPR014722">
    <property type="entry name" value="Rib_uL2_dom2"/>
</dbReference>
<dbReference type="AlphaFoldDB" id="A0A2Y9BM58"/>
<name>A0A2Y9BM58_9FIRM</name>
<keyword evidence="4" id="KW-1185">Reference proteome</keyword>
<dbReference type="GO" id="GO:0005840">
    <property type="term" value="C:ribosome"/>
    <property type="evidence" value="ECO:0007669"/>
    <property type="project" value="UniProtKB-KW"/>
</dbReference>
<dbReference type="SUPFAM" id="SSF50104">
    <property type="entry name" value="Translation proteins SH3-like domain"/>
    <property type="match status" value="1"/>
</dbReference>
<gene>
    <name evidence="3" type="ORF">A8806_11089</name>
</gene>